<dbReference type="InterPro" id="IPR046816">
    <property type="entry name" value="MmeI_Mtase"/>
</dbReference>
<gene>
    <name evidence="8" type="ORF">BKG96_11065</name>
</gene>
<dbReference type="Gene3D" id="3.40.50.150">
    <property type="entry name" value="Vaccinia Virus protein VP39"/>
    <property type="match status" value="1"/>
</dbReference>
<evidence type="ECO:0000259" key="7">
    <source>
        <dbReference type="Pfam" id="PF20473"/>
    </source>
</evidence>
<proteinExistence type="predicted"/>
<dbReference type="GO" id="GO:0032259">
    <property type="term" value="P:methylation"/>
    <property type="evidence" value="ECO:0007669"/>
    <property type="project" value="UniProtKB-KW"/>
</dbReference>
<keyword evidence="2" id="KW-0489">Methyltransferase</keyword>
<dbReference type="AlphaFoldDB" id="A0A1V3KDH6"/>
<evidence type="ECO:0000313" key="8">
    <source>
        <dbReference type="EMBL" id="OOF74514.1"/>
    </source>
</evidence>
<keyword evidence="3" id="KW-0808">Transferase</keyword>
<evidence type="ECO:0000256" key="5">
    <source>
        <dbReference type="ARBA" id="ARBA00023125"/>
    </source>
</evidence>
<reference evidence="9" key="1">
    <citation type="submission" date="2016-10" db="EMBL/GenBank/DDBJ databases">
        <title>Rodentibacter gen. nov. and new species.</title>
        <authorList>
            <person name="Christensen H."/>
        </authorList>
    </citation>
    <scope>NUCLEOTIDE SEQUENCE [LARGE SCALE GENOMIC DNA]</scope>
    <source>
        <strain evidence="9">Ppn152</strain>
    </source>
</reference>
<evidence type="ECO:0000256" key="1">
    <source>
        <dbReference type="ARBA" id="ARBA00011900"/>
    </source>
</evidence>
<evidence type="ECO:0000256" key="4">
    <source>
        <dbReference type="ARBA" id="ARBA00022747"/>
    </source>
</evidence>
<comment type="catalytic activity">
    <reaction evidence="6">
        <text>a 2'-deoxyadenosine in DNA + S-adenosyl-L-methionine = an N(6)-methyl-2'-deoxyadenosine in DNA + S-adenosyl-L-homocysteine + H(+)</text>
        <dbReference type="Rhea" id="RHEA:15197"/>
        <dbReference type="Rhea" id="RHEA-COMP:12418"/>
        <dbReference type="Rhea" id="RHEA-COMP:12419"/>
        <dbReference type="ChEBI" id="CHEBI:15378"/>
        <dbReference type="ChEBI" id="CHEBI:57856"/>
        <dbReference type="ChEBI" id="CHEBI:59789"/>
        <dbReference type="ChEBI" id="CHEBI:90615"/>
        <dbReference type="ChEBI" id="CHEBI:90616"/>
        <dbReference type="EC" id="2.1.1.72"/>
    </reaction>
</comment>
<dbReference type="Proteomes" id="UP000189114">
    <property type="component" value="Unassembled WGS sequence"/>
</dbReference>
<dbReference type="Pfam" id="PF20473">
    <property type="entry name" value="MmeI_Mtase"/>
    <property type="match status" value="1"/>
</dbReference>
<dbReference type="EMBL" id="MLAE01000118">
    <property type="protein sequence ID" value="OOF74514.1"/>
    <property type="molecule type" value="Genomic_DNA"/>
</dbReference>
<dbReference type="PANTHER" id="PTHR33841:SF6">
    <property type="entry name" value="TYPE II METHYLTRANSFERASE M.HINDII"/>
    <property type="match status" value="1"/>
</dbReference>
<evidence type="ECO:0000313" key="9">
    <source>
        <dbReference type="Proteomes" id="UP000189114"/>
    </source>
</evidence>
<dbReference type="SUPFAM" id="SSF53335">
    <property type="entry name" value="S-adenosyl-L-methionine-dependent methyltransferases"/>
    <property type="match status" value="1"/>
</dbReference>
<evidence type="ECO:0000256" key="6">
    <source>
        <dbReference type="ARBA" id="ARBA00047942"/>
    </source>
</evidence>
<evidence type="ECO:0000256" key="2">
    <source>
        <dbReference type="ARBA" id="ARBA00022603"/>
    </source>
</evidence>
<dbReference type="InterPro" id="IPR050953">
    <property type="entry name" value="N4_N6_ade-DNA_methylase"/>
</dbReference>
<keyword evidence="4" id="KW-0680">Restriction system</keyword>
<dbReference type="PANTHER" id="PTHR33841">
    <property type="entry name" value="DNA METHYLTRANSFERASE YEEA-RELATED"/>
    <property type="match status" value="1"/>
</dbReference>
<dbReference type="InterPro" id="IPR029063">
    <property type="entry name" value="SAM-dependent_MTases_sf"/>
</dbReference>
<organism evidence="8 9">
    <name type="scientific">Rodentibacter caecimuris</name>
    <dbReference type="NCBI Taxonomy" id="1796644"/>
    <lineage>
        <taxon>Bacteria</taxon>
        <taxon>Pseudomonadati</taxon>
        <taxon>Pseudomonadota</taxon>
        <taxon>Gammaproteobacteria</taxon>
        <taxon>Pasteurellales</taxon>
        <taxon>Pasteurellaceae</taxon>
        <taxon>Rodentibacter</taxon>
    </lineage>
</organism>
<keyword evidence="5" id="KW-0238">DNA-binding</keyword>
<dbReference type="GO" id="GO:0009007">
    <property type="term" value="F:site-specific DNA-methyltransferase (adenine-specific) activity"/>
    <property type="evidence" value="ECO:0007669"/>
    <property type="project" value="UniProtKB-EC"/>
</dbReference>
<feature type="domain" description="MmeI-like DNA-methyltransferase" evidence="7">
    <location>
        <begin position="46"/>
        <end position="149"/>
    </location>
</feature>
<accession>A0A1V3KDH6</accession>
<evidence type="ECO:0000256" key="3">
    <source>
        <dbReference type="ARBA" id="ARBA00022679"/>
    </source>
</evidence>
<sequence length="219" mass="25055">MSPSLTDTLQVKSKQRVADFGEVYTNEREVNAMLDLVKDQATNPDRTFLEPACGTGNFLVEILRRKLEAVAKKHKKIQYDYERYAILSVGSLYGIDILKDNVEACRKRLLAIFTQHYQAQFPKTYQEKCIRSAEVILSKNILHGDALSLKQADGNDIVFTEWKPLGNQLQRRDFVYRNLVHNLSDSPGFSEDGKEEFIPTSIQDYPLIHFLEVGNDHAC</sequence>
<protein>
    <recommendedName>
        <fullName evidence="1">site-specific DNA-methyltransferase (adenine-specific)</fullName>
        <ecNumber evidence="1">2.1.1.72</ecNumber>
    </recommendedName>
</protein>
<dbReference type="GO" id="GO:0003677">
    <property type="term" value="F:DNA binding"/>
    <property type="evidence" value="ECO:0007669"/>
    <property type="project" value="UniProtKB-KW"/>
</dbReference>
<name>A0A1V3KDH6_9PAST</name>
<dbReference type="GO" id="GO:0009307">
    <property type="term" value="P:DNA restriction-modification system"/>
    <property type="evidence" value="ECO:0007669"/>
    <property type="project" value="UniProtKB-KW"/>
</dbReference>
<dbReference type="EC" id="2.1.1.72" evidence="1"/>
<comment type="caution">
    <text evidence="8">The sequence shown here is derived from an EMBL/GenBank/DDBJ whole genome shotgun (WGS) entry which is preliminary data.</text>
</comment>